<accession>A0AAD6HZ16</accession>
<evidence type="ECO:0000313" key="1">
    <source>
        <dbReference type="EMBL" id="KAJ6023115.1"/>
    </source>
</evidence>
<dbReference type="EMBL" id="JAQJZL010000016">
    <property type="protein sequence ID" value="KAJ6023115.1"/>
    <property type="molecule type" value="Genomic_DNA"/>
</dbReference>
<protein>
    <submittedName>
        <fullName evidence="1">Uncharacterized protein</fullName>
    </submittedName>
</protein>
<evidence type="ECO:0000313" key="2">
    <source>
        <dbReference type="Proteomes" id="UP001219568"/>
    </source>
</evidence>
<sequence length="183" mass="21128">MSSCKALGEFQYSTRGRSFRDGTYFGFNPKALMKGLCEHKETLELLDVDADTHFFFFRADYLDLRGSLGVDFDDSMWEGPCNGDYEDDDDSERERHEFLARVWKHRGTLKDFVAMGIGLLLYFADGLGGTVRTKRVNSMLVESLPDSLEYFCIRGYQKRANKFWDEQVEKLIARFDPGHTALK</sequence>
<organism evidence="1 2">
    <name type="scientific">Penicillium canescens</name>
    <dbReference type="NCBI Taxonomy" id="5083"/>
    <lineage>
        <taxon>Eukaryota</taxon>
        <taxon>Fungi</taxon>
        <taxon>Dikarya</taxon>
        <taxon>Ascomycota</taxon>
        <taxon>Pezizomycotina</taxon>
        <taxon>Eurotiomycetes</taxon>
        <taxon>Eurotiomycetidae</taxon>
        <taxon>Eurotiales</taxon>
        <taxon>Aspergillaceae</taxon>
        <taxon>Penicillium</taxon>
    </lineage>
</organism>
<reference evidence="1" key="1">
    <citation type="journal article" date="2023" name="IMA Fungus">
        <title>Comparative genomic study of the Penicillium genus elucidates a diverse pangenome and 15 lateral gene transfer events.</title>
        <authorList>
            <person name="Petersen C."/>
            <person name="Sorensen T."/>
            <person name="Nielsen M.R."/>
            <person name="Sondergaard T.E."/>
            <person name="Sorensen J.L."/>
            <person name="Fitzpatrick D.A."/>
            <person name="Frisvad J.C."/>
            <person name="Nielsen K.L."/>
        </authorList>
    </citation>
    <scope>NUCLEOTIDE SEQUENCE</scope>
    <source>
        <strain evidence="1">IBT 15450</strain>
    </source>
</reference>
<name>A0AAD6HZ16_PENCN</name>
<proteinExistence type="predicted"/>
<comment type="caution">
    <text evidence="1">The sequence shown here is derived from an EMBL/GenBank/DDBJ whole genome shotgun (WGS) entry which is preliminary data.</text>
</comment>
<keyword evidence="2" id="KW-1185">Reference proteome</keyword>
<dbReference type="Proteomes" id="UP001219568">
    <property type="component" value="Unassembled WGS sequence"/>
</dbReference>
<gene>
    <name evidence="1" type="ORF">N7460_013510</name>
</gene>
<reference evidence="1" key="2">
    <citation type="submission" date="2023-01" db="EMBL/GenBank/DDBJ databases">
        <authorList>
            <person name="Petersen C."/>
        </authorList>
    </citation>
    <scope>NUCLEOTIDE SEQUENCE</scope>
    <source>
        <strain evidence="1">IBT 15450</strain>
    </source>
</reference>
<dbReference type="AlphaFoldDB" id="A0AAD6HZ16"/>